<evidence type="ECO:0000313" key="1">
    <source>
        <dbReference type="EMBL" id="GHC06234.1"/>
    </source>
</evidence>
<name>A0A8J3DDC5_9BACT</name>
<keyword evidence="2" id="KW-1185">Reference proteome</keyword>
<dbReference type="GO" id="GO:0051996">
    <property type="term" value="F:squalene synthase [NAD(P)H] activity"/>
    <property type="evidence" value="ECO:0007669"/>
    <property type="project" value="InterPro"/>
</dbReference>
<dbReference type="SFLD" id="SFLDS00005">
    <property type="entry name" value="Isoprenoid_Synthase_Type_I"/>
    <property type="match status" value="1"/>
</dbReference>
<dbReference type="SUPFAM" id="SSF48576">
    <property type="entry name" value="Terpenoid synthases"/>
    <property type="match status" value="1"/>
</dbReference>
<dbReference type="SFLD" id="SFLDG01212">
    <property type="entry name" value="Phytoene_synthase_like"/>
    <property type="match status" value="1"/>
</dbReference>
<dbReference type="Pfam" id="PF00494">
    <property type="entry name" value="SQS_PSY"/>
    <property type="match status" value="1"/>
</dbReference>
<dbReference type="InterPro" id="IPR017827">
    <property type="entry name" value="HSQ_synthase_HpnC"/>
</dbReference>
<dbReference type="GO" id="GO:0016114">
    <property type="term" value="P:terpenoid biosynthetic process"/>
    <property type="evidence" value="ECO:0007669"/>
    <property type="project" value="UniProtKB-ARBA"/>
</dbReference>
<dbReference type="NCBIfam" id="TIGR03464">
    <property type="entry name" value="HpnC"/>
    <property type="match status" value="1"/>
</dbReference>
<comment type="caution">
    <text evidence="1">The sequence shown here is derived from an EMBL/GenBank/DDBJ whole genome shotgun (WGS) entry which is preliminary data.</text>
</comment>
<sequence>MTIEESYRRCLELTRTHYENFPVARLVPKRIRPYIAAVYAFARYADDIADEGWGEDGAPPPEARVARLDAYEAELMASLSGQPLDPETAWIFTAVADTITRTGAPVDLFTDLLSAFKQDCVTLRYESFLDVLDYCRRSANPVGRLVLILHNHTNEQLFEWSDNICTALQLANFWQDVGIDIRKDGRIYIPEEDWEQFGVTREMFDEKITPPELRECIELQVARAQVLFDEGKPLANKLPFPLSMEIRLTWLGGATILQKIKQLNYNTLQERPKIGTADKIKLLARALTNI</sequence>
<proteinExistence type="predicted"/>
<evidence type="ECO:0000313" key="2">
    <source>
        <dbReference type="Proteomes" id="UP000642829"/>
    </source>
</evidence>
<dbReference type="CDD" id="cd00683">
    <property type="entry name" value="Trans_IPPS_HH"/>
    <property type="match status" value="1"/>
</dbReference>
<dbReference type="AlphaFoldDB" id="A0A8J3DDC5"/>
<dbReference type="InterPro" id="IPR033904">
    <property type="entry name" value="Trans_IPPS_HH"/>
</dbReference>
<dbReference type="Proteomes" id="UP000642829">
    <property type="component" value="Unassembled WGS sequence"/>
</dbReference>
<reference evidence="1" key="2">
    <citation type="submission" date="2020-09" db="EMBL/GenBank/DDBJ databases">
        <authorList>
            <person name="Sun Q."/>
            <person name="Kim S."/>
        </authorList>
    </citation>
    <scope>NUCLEOTIDE SEQUENCE</scope>
    <source>
        <strain evidence="1">KCTC 12870</strain>
    </source>
</reference>
<dbReference type="InterPro" id="IPR008949">
    <property type="entry name" value="Isoprenoid_synthase_dom_sf"/>
</dbReference>
<dbReference type="EMBL" id="BMXG01000015">
    <property type="protein sequence ID" value="GHC06234.1"/>
    <property type="molecule type" value="Genomic_DNA"/>
</dbReference>
<dbReference type="RefSeq" id="WP_189515520.1">
    <property type="nucleotide sequence ID" value="NZ_BMXG01000015.1"/>
</dbReference>
<dbReference type="InterPro" id="IPR002060">
    <property type="entry name" value="Squ/phyt_synthse"/>
</dbReference>
<dbReference type="GO" id="GO:0004311">
    <property type="term" value="F:geranylgeranyl diphosphate synthase activity"/>
    <property type="evidence" value="ECO:0007669"/>
    <property type="project" value="InterPro"/>
</dbReference>
<dbReference type="InterPro" id="IPR044843">
    <property type="entry name" value="Trans_IPPS_bact-type"/>
</dbReference>
<accession>A0A8J3DDC5</accession>
<reference evidence="1" key="1">
    <citation type="journal article" date="2014" name="Int. J. Syst. Evol. Microbiol.">
        <title>Complete genome sequence of Corynebacterium casei LMG S-19264T (=DSM 44701T), isolated from a smear-ripened cheese.</title>
        <authorList>
            <consortium name="US DOE Joint Genome Institute (JGI-PGF)"/>
            <person name="Walter F."/>
            <person name="Albersmeier A."/>
            <person name="Kalinowski J."/>
            <person name="Ruckert C."/>
        </authorList>
    </citation>
    <scope>NUCLEOTIDE SEQUENCE</scope>
    <source>
        <strain evidence="1">KCTC 12870</strain>
    </source>
</reference>
<organism evidence="1 2">
    <name type="scientific">Cerasicoccus arenae</name>
    <dbReference type="NCBI Taxonomy" id="424488"/>
    <lineage>
        <taxon>Bacteria</taxon>
        <taxon>Pseudomonadati</taxon>
        <taxon>Verrucomicrobiota</taxon>
        <taxon>Opitutia</taxon>
        <taxon>Puniceicoccales</taxon>
        <taxon>Cerasicoccaceae</taxon>
        <taxon>Cerasicoccus</taxon>
    </lineage>
</organism>
<protein>
    <submittedName>
        <fullName evidence="1">Squalene synthase HpnC</fullName>
    </submittedName>
</protein>
<dbReference type="SFLD" id="SFLDG01018">
    <property type="entry name" value="Squalene/Phytoene_Synthase_Lik"/>
    <property type="match status" value="1"/>
</dbReference>
<dbReference type="Gene3D" id="1.10.600.10">
    <property type="entry name" value="Farnesyl Diphosphate Synthase"/>
    <property type="match status" value="1"/>
</dbReference>
<dbReference type="PANTHER" id="PTHR31480">
    <property type="entry name" value="BIFUNCTIONAL LYCOPENE CYCLASE/PHYTOENE SYNTHASE"/>
    <property type="match status" value="1"/>
</dbReference>
<gene>
    <name evidence="1" type="ORF">GCM10007047_24160</name>
</gene>